<dbReference type="UniPathway" id="UPA00121">
    <property type="reaction ID" value="UER00345"/>
</dbReference>
<feature type="site" description="Essential for prephenate dehydratase activity" evidence="9">
    <location>
        <position position="164"/>
    </location>
</feature>
<comment type="pathway">
    <text evidence="1">Amino-acid biosynthesis; L-phenylalanine biosynthesis; phenylpyruvate from prephenate: step 1/1.</text>
</comment>
<evidence type="ECO:0000256" key="5">
    <source>
        <dbReference type="ARBA" id="ARBA00023141"/>
    </source>
</evidence>
<evidence type="ECO:0000256" key="4">
    <source>
        <dbReference type="ARBA" id="ARBA00022605"/>
    </source>
</evidence>
<accession>C7R289</accession>
<evidence type="ECO:0000256" key="3">
    <source>
        <dbReference type="ARBA" id="ARBA00021872"/>
    </source>
</evidence>
<evidence type="ECO:0000259" key="11">
    <source>
        <dbReference type="PROSITE" id="PS51671"/>
    </source>
</evidence>
<evidence type="ECO:0000256" key="1">
    <source>
        <dbReference type="ARBA" id="ARBA00004741"/>
    </source>
</evidence>
<dbReference type="InterPro" id="IPR002912">
    <property type="entry name" value="ACT_dom"/>
</dbReference>
<keyword evidence="5" id="KW-0057">Aromatic amino acid biosynthesis</keyword>
<dbReference type="InterPro" id="IPR008242">
    <property type="entry name" value="Chor_mutase/pphenate_deHydtase"/>
</dbReference>
<dbReference type="HOGENOM" id="CLU_035008_0_2_11"/>
<name>C7R289_JONDD</name>
<evidence type="ECO:0000256" key="9">
    <source>
        <dbReference type="PIRSR" id="PIRSR001500-2"/>
    </source>
</evidence>
<dbReference type="Gene3D" id="3.30.70.260">
    <property type="match status" value="1"/>
</dbReference>
<organism evidence="12 13">
    <name type="scientific">Jonesia denitrificans (strain ATCC 14870 / DSM 20603 / BCRC 15368 / CIP 55.134 / JCM 11481 / NBRC 15587 / NCTC 10816 / Prevot 55134)</name>
    <name type="common">Listeria denitrificans</name>
    <dbReference type="NCBI Taxonomy" id="471856"/>
    <lineage>
        <taxon>Bacteria</taxon>
        <taxon>Bacillati</taxon>
        <taxon>Actinomycetota</taxon>
        <taxon>Actinomycetes</taxon>
        <taxon>Micrococcales</taxon>
        <taxon>Jonesiaceae</taxon>
        <taxon>Jonesia</taxon>
    </lineage>
</organism>
<dbReference type="KEGG" id="jde:Jden_0798"/>
<dbReference type="Gene3D" id="3.40.190.10">
    <property type="entry name" value="Periplasmic binding protein-like II"/>
    <property type="match status" value="2"/>
</dbReference>
<keyword evidence="6" id="KW-0584">Phenylalanine biosynthesis</keyword>
<keyword evidence="7 12" id="KW-0456">Lyase</keyword>
<dbReference type="eggNOG" id="COG0077">
    <property type="taxonomic scope" value="Bacteria"/>
</dbReference>
<dbReference type="CDD" id="cd04905">
    <property type="entry name" value="ACT_CM-PDT"/>
    <property type="match status" value="1"/>
</dbReference>
<dbReference type="PANTHER" id="PTHR21022:SF19">
    <property type="entry name" value="PREPHENATE DEHYDRATASE-RELATED"/>
    <property type="match status" value="1"/>
</dbReference>
<evidence type="ECO:0000313" key="13">
    <source>
        <dbReference type="Proteomes" id="UP000000628"/>
    </source>
</evidence>
<dbReference type="PANTHER" id="PTHR21022">
    <property type="entry name" value="PREPHENATE DEHYDRATASE P PROTEIN"/>
    <property type="match status" value="1"/>
</dbReference>
<keyword evidence="13" id="KW-1185">Reference proteome</keyword>
<feature type="domain" description="ACT" evidence="11">
    <location>
        <begin position="188"/>
        <end position="265"/>
    </location>
</feature>
<keyword evidence="4" id="KW-0028">Amino-acid biosynthesis</keyword>
<dbReference type="PROSITE" id="PS51671">
    <property type="entry name" value="ACT"/>
    <property type="match status" value="1"/>
</dbReference>
<sequence>MYLGPEGTFTHDAARAAVPPNVRLAPLDDVRAVYAAVERGDARWGVVAIESSVEGYVIPSLDALVAARNVVAVAEVFREISFDAFVPAGALGQATHVVGHPVGLAQCADFIATRGLKAVPAASNAAACRDVQPHEIALAPAVCGELYPVTRIASGVEDFSGARTRFFLITQRSRGVSVVDSRADASMIAITPRATGPGVLARIAQAFGDHGINMSSLITRPLKALSGKYTFIVTVDAPTCAPAMQAVLHDLMDHDDALKTLGVYVRSGQLDQGIDESRIAPGSVGREDSGDVVDHALLWGGVGL</sequence>
<dbReference type="GO" id="GO:0009094">
    <property type="term" value="P:L-phenylalanine biosynthetic process"/>
    <property type="evidence" value="ECO:0007669"/>
    <property type="project" value="UniProtKB-UniPathway"/>
</dbReference>
<dbReference type="PROSITE" id="PS51171">
    <property type="entry name" value="PREPHENATE_DEHYDR_3"/>
    <property type="match status" value="1"/>
</dbReference>
<evidence type="ECO:0000313" key="12">
    <source>
        <dbReference type="EMBL" id="ACV08460.1"/>
    </source>
</evidence>
<evidence type="ECO:0000256" key="2">
    <source>
        <dbReference type="ARBA" id="ARBA00013147"/>
    </source>
</evidence>
<dbReference type="EMBL" id="CP001706">
    <property type="protein sequence ID" value="ACV08460.1"/>
    <property type="molecule type" value="Genomic_DNA"/>
</dbReference>
<dbReference type="SUPFAM" id="SSF53850">
    <property type="entry name" value="Periplasmic binding protein-like II"/>
    <property type="match status" value="1"/>
</dbReference>
<dbReference type="Proteomes" id="UP000000628">
    <property type="component" value="Chromosome"/>
</dbReference>
<dbReference type="InterPro" id="IPR001086">
    <property type="entry name" value="Preph_deHydtase"/>
</dbReference>
<dbReference type="SUPFAM" id="SSF55021">
    <property type="entry name" value="ACT-like"/>
    <property type="match status" value="1"/>
</dbReference>
<protein>
    <recommendedName>
        <fullName evidence="3">Prephenate dehydratase</fullName>
        <ecNumber evidence="2">4.2.1.51</ecNumber>
    </recommendedName>
</protein>
<dbReference type="GO" id="GO:0004664">
    <property type="term" value="F:prephenate dehydratase activity"/>
    <property type="evidence" value="ECO:0007669"/>
    <property type="project" value="UniProtKB-EC"/>
</dbReference>
<dbReference type="InterPro" id="IPR045865">
    <property type="entry name" value="ACT-like_dom_sf"/>
</dbReference>
<proteinExistence type="predicted"/>
<feature type="domain" description="Prephenate dehydratase" evidence="10">
    <location>
        <begin position="1"/>
        <end position="171"/>
    </location>
</feature>
<gene>
    <name evidence="12" type="ordered locus">Jden_0798</name>
</gene>
<dbReference type="AlphaFoldDB" id="C7R289"/>
<evidence type="ECO:0000259" key="10">
    <source>
        <dbReference type="PROSITE" id="PS51171"/>
    </source>
</evidence>
<evidence type="ECO:0000256" key="6">
    <source>
        <dbReference type="ARBA" id="ARBA00023222"/>
    </source>
</evidence>
<evidence type="ECO:0000256" key="7">
    <source>
        <dbReference type="ARBA" id="ARBA00023239"/>
    </source>
</evidence>
<dbReference type="Pfam" id="PF01842">
    <property type="entry name" value="ACT"/>
    <property type="match status" value="1"/>
</dbReference>
<comment type="catalytic activity">
    <reaction evidence="8">
        <text>prephenate + H(+) = 3-phenylpyruvate + CO2 + H2O</text>
        <dbReference type="Rhea" id="RHEA:21648"/>
        <dbReference type="ChEBI" id="CHEBI:15377"/>
        <dbReference type="ChEBI" id="CHEBI:15378"/>
        <dbReference type="ChEBI" id="CHEBI:16526"/>
        <dbReference type="ChEBI" id="CHEBI:18005"/>
        <dbReference type="ChEBI" id="CHEBI:29934"/>
        <dbReference type="EC" id="4.2.1.51"/>
    </reaction>
</comment>
<dbReference type="PIRSF" id="PIRSF001500">
    <property type="entry name" value="Chor_mut_pdt_Ppr"/>
    <property type="match status" value="1"/>
</dbReference>
<dbReference type="STRING" id="471856.Jden_0798"/>
<dbReference type="EC" id="4.2.1.51" evidence="2"/>
<dbReference type="GO" id="GO:0005737">
    <property type="term" value="C:cytoplasm"/>
    <property type="evidence" value="ECO:0007669"/>
    <property type="project" value="TreeGrafter"/>
</dbReference>
<dbReference type="Pfam" id="PF00800">
    <property type="entry name" value="PDT"/>
    <property type="match status" value="1"/>
</dbReference>
<evidence type="ECO:0000256" key="8">
    <source>
        <dbReference type="ARBA" id="ARBA00047848"/>
    </source>
</evidence>
<reference evidence="12 13" key="1">
    <citation type="journal article" date="2009" name="Stand. Genomic Sci.">
        <title>Complete genome sequence of Jonesia denitrificans type strain (Prevot 55134).</title>
        <authorList>
            <person name="Pukall R."/>
            <person name="Gehrich-Schroter G."/>
            <person name="Lapidus A."/>
            <person name="Nolan M."/>
            <person name="Glavina Del Rio T."/>
            <person name="Lucas S."/>
            <person name="Chen F."/>
            <person name="Tice H."/>
            <person name="Pitluck S."/>
            <person name="Cheng J.F."/>
            <person name="Copeland A."/>
            <person name="Saunders E."/>
            <person name="Brettin T."/>
            <person name="Detter J.C."/>
            <person name="Bruce D."/>
            <person name="Goodwin L."/>
            <person name="Pati A."/>
            <person name="Ivanova N."/>
            <person name="Mavromatis K."/>
            <person name="Ovchinnikova G."/>
            <person name="Chen A."/>
            <person name="Palaniappan K."/>
            <person name="Land M."/>
            <person name="Hauser L."/>
            <person name="Chang Y.J."/>
            <person name="Jeffries C.D."/>
            <person name="Chain P."/>
            <person name="Goker M."/>
            <person name="Bristow J."/>
            <person name="Eisen J.A."/>
            <person name="Markowitz V."/>
            <person name="Hugenholtz P."/>
            <person name="Kyrpides N.C."/>
            <person name="Klenk H.P."/>
            <person name="Han C."/>
        </authorList>
    </citation>
    <scope>NUCLEOTIDE SEQUENCE [LARGE SCALE GENOMIC DNA]</scope>
    <source>
        <strain evidence="13">ATCC 14870 / DSM 20603 / BCRC 15368 / CIP 55.134 / JCM 11481 / NBRC 15587 / NCTC 10816 / Prevot 55134</strain>
    </source>
</reference>